<gene>
    <name evidence="2" type="ORF">FNW11_08290</name>
    <name evidence="1" type="ORF">FNW12_09145</name>
</gene>
<reference evidence="3 4" key="1">
    <citation type="submission" date="2019-07" db="EMBL/GenBank/DDBJ databases">
        <title>Novel species of Flavobacterium.</title>
        <authorList>
            <person name="Liu Q."/>
            <person name="Xin Y.-H."/>
        </authorList>
    </citation>
    <scope>NUCLEOTIDE SEQUENCE [LARGE SCALE GENOMIC DNA]</scope>
    <source>
        <strain evidence="1 3">GSP39</strain>
        <strain evidence="2 4">GSR22</strain>
    </source>
</reference>
<dbReference type="Proteomes" id="UP000318669">
    <property type="component" value="Unassembled WGS sequence"/>
</dbReference>
<evidence type="ECO:0000313" key="1">
    <source>
        <dbReference type="EMBL" id="TRX06102.1"/>
    </source>
</evidence>
<accession>A0A553BPF5</accession>
<evidence type="ECO:0008006" key="5">
    <source>
        <dbReference type="Google" id="ProtNLM"/>
    </source>
</evidence>
<comment type="caution">
    <text evidence="2">The sequence shown here is derived from an EMBL/GenBank/DDBJ whole genome shotgun (WGS) entry which is preliminary data.</text>
</comment>
<sequence length="99" mass="11310">MENMKKVMVQFDFPNMTSKQYDQVWQDLRAAGHENPKGLIHHVSAQTDKGLKVVDVWENADKFNEFGQTLMPILAKNGITPTQPIVSPLHYEYSGNQVH</sequence>
<keyword evidence="3" id="KW-1185">Reference proteome</keyword>
<evidence type="ECO:0000313" key="3">
    <source>
        <dbReference type="Proteomes" id="UP000318528"/>
    </source>
</evidence>
<dbReference type="AlphaFoldDB" id="A0A553BPF5"/>
<dbReference type="Proteomes" id="UP000318528">
    <property type="component" value="Unassembled WGS sequence"/>
</dbReference>
<dbReference type="EMBL" id="VJZN01000013">
    <property type="protein sequence ID" value="TRX06102.1"/>
    <property type="molecule type" value="Genomic_DNA"/>
</dbReference>
<dbReference type="OrthoDB" id="1363507at2"/>
<dbReference type="EMBL" id="VJZL01000011">
    <property type="protein sequence ID" value="TRX10143.1"/>
    <property type="molecule type" value="Genomic_DNA"/>
</dbReference>
<protein>
    <recommendedName>
        <fullName evidence="5">ABM domain-containing protein</fullName>
    </recommendedName>
</protein>
<organism evidence="2 4">
    <name type="scientific">Flavobacterium gawalongense</name>
    <dbReference type="NCBI Taxonomy" id="2594432"/>
    <lineage>
        <taxon>Bacteria</taxon>
        <taxon>Pseudomonadati</taxon>
        <taxon>Bacteroidota</taxon>
        <taxon>Flavobacteriia</taxon>
        <taxon>Flavobacteriales</taxon>
        <taxon>Flavobacteriaceae</taxon>
        <taxon>Flavobacterium</taxon>
    </lineage>
</organism>
<dbReference type="RefSeq" id="WP_143387388.1">
    <property type="nucleotide sequence ID" value="NZ_VJZL01000011.1"/>
</dbReference>
<evidence type="ECO:0000313" key="4">
    <source>
        <dbReference type="Proteomes" id="UP000318669"/>
    </source>
</evidence>
<evidence type="ECO:0000313" key="2">
    <source>
        <dbReference type="EMBL" id="TRX10143.1"/>
    </source>
</evidence>
<proteinExistence type="predicted"/>
<name>A0A553BPF5_9FLAO</name>